<keyword evidence="11" id="KW-1185">Reference proteome</keyword>
<evidence type="ECO:0000256" key="3">
    <source>
        <dbReference type="ARBA" id="ARBA00006263"/>
    </source>
</evidence>
<dbReference type="GO" id="GO:0009236">
    <property type="term" value="P:cobalamin biosynthetic process"/>
    <property type="evidence" value="ECO:0007669"/>
    <property type="project" value="UniProtKB-UniRule"/>
</dbReference>
<evidence type="ECO:0000256" key="9">
    <source>
        <dbReference type="HAMAP-Rule" id="MF_00024"/>
    </source>
</evidence>
<dbReference type="EMBL" id="BLVO01000013">
    <property type="protein sequence ID" value="GFM34387.1"/>
    <property type="molecule type" value="Genomic_DNA"/>
</dbReference>
<dbReference type="PANTHER" id="PTHR34308">
    <property type="entry name" value="COBALAMIN BIOSYNTHESIS PROTEIN CBIB"/>
    <property type="match status" value="1"/>
</dbReference>
<keyword evidence="4 9" id="KW-1003">Cell membrane</keyword>
<comment type="subcellular location">
    <subcellularLocation>
        <location evidence="1 9">Cell membrane</location>
        <topology evidence="1 9">Multi-pass membrane protein</topology>
    </subcellularLocation>
</comment>
<dbReference type="InterPro" id="IPR004485">
    <property type="entry name" value="Cobalamin_biosynth_CobD/CbiB"/>
</dbReference>
<comment type="similarity">
    <text evidence="3 9">Belongs to the CobD/CbiB family.</text>
</comment>
<comment type="caution">
    <text evidence="10">The sequence shown here is derived from an EMBL/GenBank/DDBJ whole genome shotgun (WGS) entry which is preliminary data.</text>
</comment>
<keyword evidence="7 9" id="KW-1133">Transmembrane helix</keyword>
<sequence>MSFAPFVSDTWAVSLPVLALGLDLAFGDPRTLPHPVQAVGWMLDRLERLARRAGASRLTGALCLGALLSITGLAVWTLIGIPYVGIVFSLYLAWTGLALGSLLRECRLAAAAVAGEDIGAARAAVSMLVSRDLSQADQGELYRALGETLSENFNDGFVAPFFWLVLGGPLGLWLYKAVSTTDSMWGYKTERWRSLGWAGARLDDVLAYVPARLSACMLAVSAPLAGVGSGMPLRGLWHNVARDAGQMESPNAGWPMAMAAWLHRRTMGGATWYFGQLKEKPVLGPRPCDAGIAGARTWDAAGIEALLRHVRIAAVLGGVLLWLVVLL</sequence>
<evidence type="ECO:0000313" key="11">
    <source>
        <dbReference type="Proteomes" id="UP000503840"/>
    </source>
</evidence>
<dbReference type="GO" id="GO:0015420">
    <property type="term" value="F:ABC-type vitamin B12 transporter activity"/>
    <property type="evidence" value="ECO:0007669"/>
    <property type="project" value="UniProtKB-UniRule"/>
</dbReference>
<gene>
    <name evidence="9 10" type="primary">cobD</name>
    <name evidence="10" type="ORF">DSM101010T_27520</name>
</gene>
<evidence type="ECO:0000256" key="4">
    <source>
        <dbReference type="ARBA" id="ARBA00022475"/>
    </source>
</evidence>
<dbReference type="Pfam" id="PF03186">
    <property type="entry name" value="CobD_Cbib"/>
    <property type="match status" value="1"/>
</dbReference>
<keyword evidence="8 9" id="KW-0472">Membrane</keyword>
<dbReference type="GO" id="GO:0048472">
    <property type="term" value="F:threonine-phosphate decarboxylase activity"/>
    <property type="evidence" value="ECO:0007669"/>
    <property type="project" value="InterPro"/>
</dbReference>
<dbReference type="Proteomes" id="UP000503840">
    <property type="component" value="Unassembled WGS sequence"/>
</dbReference>
<comment type="pathway">
    <text evidence="2 9">Cofactor biosynthesis; adenosylcobalamin biosynthesis.</text>
</comment>
<keyword evidence="5 9" id="KW-0169">Cobalamin biosynthesis</keyword>
<dbReference type="HAMAP" id="MF_00024">
    <property type="entry name" value="CobD_CbiB"/>
    <property type="match status" value="1"/>
</dbReference>
<keyword evidence="6 9" id="KW-0812">Transmembrane</keyword>
<evidence type="ECO:0000256" key="7">
    <source>
        <dbReference type="ARBA" id="ARBA00022989"/>
    </source>
</evidence>
<organism evidence="10 11">
    <name type="scientific">Desulfovibrio subterraneus</name>
    <dbReference type="NCBI Taxonomy" id="2718620"/>
    <lineage>
        <taxon>Bacteria</taxon>
        <taxon>Pseudomonadati</taxon>
        <taxon>Thermodesulfobacteriota</taxon>
        <taxon>Desulfovibrionia</taxon>
        <taxon>Desulfovibrionales</taxon>
        <taxon>Desulfovibrionaceae</taxon>
        <taxon>Desulfovibrio</taxon>
    </lineage>
</organism>
<accession>A0A7J0BKZ5</accession>
<dbReference type="AlphaFoldDB" id="A0A7J0BKZ5"/>
<feature type="transmembrane region" description="Helical" evidence="9">
    <location>
        <begin position="306"/>
        <end position="325"/>
    </location>
</feature>
<name>A0A7J0BKZ5_9BACT</name>
<protein>
    <recommendedName>
        <fullName evidence="9">Cobalamin biosynthesis protein CobD</fullName>
    </recommendedName>
</protein>
<evidence type="ECO:0000313" key="10">
    <source>
        <dbReference type="EMBL" id="GFM34387.1"/>
    </source>
</evidence>
<dbReference type="PANTHER" id="PTHR34308:SF1">
    <property type="entry name" value="COBALAMIN BIOSYNTHESIS PROTEIN CBIB"/>
    <property type="match status" value="1"/>
</dbReference>
<feature type="transmembrane region" description="Helical" evidence="9">
    <location>
        <begin position="61"/>
        <end position="94"/>
    </location>
</feature>
<evidence type="ECO:0000256" key="6">
    <source>
        <dbReference type="ARBA" id="ARBA00022692"/>
    </source>
</evidence>
<dbReference type="RefSeq" id="WP_174405983.1">
    <property type="nucleotide sequence ID" value="NZ_BLVO01000013.1"/>
</dbReference>
<comment type="function">
    <text evidence="9">Converts cobyric acid to cobinamide by the addition of aminopropanol on the F carboxylic group.</text>
</comment>
<evidence type="ECO:0000256" key="5">
    <source>
        <dbReference type="ARBA" id="ARBA00022573"/>
    </source>
</evidence>
<proteinExistence type="inferred from homology"/>
<dbReference type="GO" id="GO:0005886">
    <property type="term" value="C:plasma membrane"/>
    <property type="evidence" value="ECO:0007669"/>
    <property type="project" value="UniProtKB-SubCell"/>
</dbReference>
<dbReference type="UniPathway" id="UPA00148"/>
<evidence type="ECO:0000256" key="1">
    <source>
        <dbReference type="ARBA" id="ARBA00004651"/>
    </source>
</evidence>
<evidence type="ECO:0000256" key="8">
    <source>
        <dbReference type="ARBA" id="ARBA00023136"/>
    </source>
</evidence>
<evidence type="ECO:0000256" key="2">
    <source>
        <dbReference type="ARBA" id="ARBA00004953"/>
    </source>
</evidence>
<reference evidence="10 11" key="1">
    <citation type="submission" date="2020-05" db="EMBL/GenBank/DDBJ databases">
        <title>Draft genome sequence of Desulfovibrio sp. strain HN2T.</title>
        <authorList>
            <person name="Ueno A."/>
            <person name="Tamazawa S."/>
            <person name="Tamamura S."/>
            <person name="Murakami T."/>
            <person name="Kiyama T."/>
            <person name="Inomata H."/>
            <person name="Amano Y."/>
            <person name="Miyakawa K."/>
            <person name="Tamaki H."/>
            <person name="Naganuma T."/>
            <person name="Kaneko K."/>
        </authorList>
    </citation>
    <scope>NUCLEOTIDE SEQUENCE [LARGE SCALE GENOMIC DNA]</scope>
    <source>
        <strain evidence="10 11">HN2</strain>
    </source>
</reference>
<comment type="caution">
    <text evidence="9">Lacks conserved residue(s) required for the propagation of feature annotation.</text>
</comment>